<dbReference type="InterPro" id="IPR006162">
    <property type="entry name" value="Ppantetheine_attach_site"/>
</dbReference>
<gene>
    <name evidence="6" type="ORF">IM697_37685</name>
</gene>
<dbReference type="Pfam" id="PF00501">
    <property type="entry name" value="AMP-binding"/>
    <property type="match status" value="1"/>
</dbReference>
<dbReference type="GO" id="GO:0044550">
    <property type="term" value="P:secondary metabolite biosynthetic process"/>
    <property type="evidence" value="ECO:0007669"/>
    <property type="project" value="TreeGrafter"/>
</dbReference>
<dbReference type="FunFam" id="1.10.1200.10:FF:000016">
    <property type="entry name" value="Non-ribosomal peptide synthase"/>
    <property type="match status" value="1"/>
</dbReference>
<dbReference type="Proteomes" id="UP000594205">
    <property type="component" value="Chromosome"/>
</dbReference>
<dbReference type="EMBL" id="CP063373">
    <property type="protein sequence ID" value="QOV35723.1"/>
    <property type="molecule type" value="Genomic_DNA"/>
</dbReference>
<organism evidence="6 7">
    <name type="scientific">Streptomyces ferrugineus</name>
    <dbReference type="NCBI Taxonomy" id="1413221"/>
    <lineage>
        <taxon>Bacteria</taxon>
        <taxon>Bacillati</taxon>
        <taxon>Actinomycetota</taxon>
        <taxon>Actinomycetes</taxon>
        <taxon>Kitasatosporales</taxon>
        <taxon>Streptomycetaceae</taxon>
        <taxon>Streptomyces</taxon>
    </lineage>
</organism>
<dbReference type="PANTHER" id="PTHR45527">
    <property type="entry name" value="NONRIBOSOMAL PEPTIDE SYNTHETASE"/>
    <property type="match status" value="1"/>
</dbReference>
<dbReference type="GO" id="GO:0017000">
    <property type="term" value="P:antibiotic biosynthetic process"/>
    <property type="evidence" value="ECO:0007669"/>
    <property type="project" value="UniProtKB-ARBA"/>
</dbReference>
<keyword evidence="7" id="KW-1185">Reference proteome</keyword>
<evidence type="ECO:0000256" key="3">
    <source>
        <dbReference type="ARBA" id="ARBA00022450"/>
    </source>
</evidence>
<dbReference type="GO" id="GO:0005829">
    <property type="term" value="C:cytosol"/>
    <property type="evidence" value="ECO:0007669"/>
    <property type="project" value="TreeGrafter"/>
</dbReference>
<protein>
    <submittedName>
        <fullName evidence="6">Amino acid adenylation domain-containing protein</fullName>
    </submittedName>
</protein>
<dbReference type="InterPro" id="IPR029058">
    <property type="entry name" value="AB_hydrolase_fold"/>
</dbReference>
<sequence length="660" mass="71173">MNPFDNRDGQFLLLADDEGRHALWPAPLTVPSGWHTVHRGGHAECLERATELWTDMRPLSVVAAHTQAAARPDRPASAAEMFERQAARHPGRTALVFEDTELTYRALNARANRVAHRLTARGVGPEDVVALLLPRSAELVVGLLAILKSGAAYMPVDTEYPEQRRQLMFDLARPACVVDAELLAALEAEAEAEGGLDRDPVDADRVRPLTPEGAAYLIFTSGSTGVPKGIVMHDAGLTNLLRWQRAALPGGPGVRTAQFAAIGFDVSVQEILSTLVSGRTLVVPPDGIRRDPEAVVAWLERHRVNELFAPTAVLDALVAAAAENGSELPHLTDVIQAGEALHVDGGLRDFGRRSPFRLHNEYGPAETHVVLAHTLSADAADWPSSVPIGTEVTATRSYVLDERLRPVPDGTSGELYLAGAQVARGYWRRPDLTAQRFVPDPYGGPGAVMYRSGDLVRRRADGVFEFLGRADDQVKIRGFRVEPGEVEAVLLGHPEVTQCAVVARVDEHTGPRLVAYTVGGADETALRAHLAHLPDYLVPSAYVRLESFPLSPNGKVDRKNLPAPVREPAARTEPRTETEALYCAIFAEVLKLPEVGPDDDFFRLGGHSLLATRLTALIRRRTGTSVPARRVYDAPTPAALAALTAAPAAASSVPTQPVSA</sequence>
<name>A0A7M2SJT1_9ACTN</name>
<evidence type="ECO:0000256" key="4">
    <source>
        <dbReference type="ARBA" id="ARBA00022553"/>
    </source>
</evidence>
<comment type="cofactor">
    <cofactor evidence="1">
        <name>pantetheine 4'-phosphate</name>
        <dbReference type="ChEBI" id="CHEBI:47942"/>
    </cofactor>
</comment>
<dbReference type="InterPro" id="IPR005153">
    <property type="entry name" value="MbtH-like_dom"/>
</dbReference>
<dbReference type="GO" id="GO:0072330">
    <property type="term" value="P:monocarboxylic acid biosynthetic process"/>
    <property type="evidence" value="ECO:0007669"/>
    <property type="project" value="UniProtKB-ARBA"/>
</dbReference>
<dbReference type="SUPFAM" id="SSF56801">
    <property type="entry name" value="Acetyl-CoA synthetase-like"/>
    <property type="match status" value="1"/>
</dbReference>
<proteinExistence type="inferred from homology"/>
<dbReference type="SMART" id="SM00923">
    <property type="entry name" value="MbtH"/>
    <property type="match status" value="1"/>
</dbReference>
<comment type="similarity">
    <text evidence="2">Belongs to the ATP-dependent AMP-binding enzyme family.</text>
</comment>
<dbReference type="InterPro" id="IPR036736">
    <property type="entry name" value="ACP-like_sf"/>
</dbReference>
<dbReference type="SMART" id="SM00823">
    <property type="entry name" value="PKS_PP"/>
    <property type="match status" value="1"/>
</dbReference>
<feature type="domain" description="Carrier" evidence="5">
    <location>
        <begin position="573"/>
        <end position="648"/>
    </location>
</feature>
<keyword evidence="3" id="KW-0596">Phosphopantetheine</keyword>
<dbReference type="Pfam" id="PF00550">
    <property type="entry name" value="PP-binding"/>
    <property type="match status" value="1"/>
</dbReference>
<dbReference type="InterPro" id="IPR038020">
    <property type="entry name" value="MbtH-like_sf"/>
</dbReference>
<dbReference type="InterPro" id="IPR045851">
    <property type="entry name" value="AMP-bd_C_sf"/>
</dbReference>
<reference evidence="6 7" key="1">
    <citation type="submission" date="2020-10" db="EMBL/GenBank/DDBJ databases">
        <title>Streptomyces ferrugineus complate genome analysis.</title>
        <authorList>
            <person name="Anwar N."/>
        </authorList>
    </citation>
    <scope>NUCLEOTIDE SEQUENCE [LARGE SCALE GENOMIC DNA]</scope>
    <source>
        <strain evidence="6 7">CCTCC AA2014009</strain>
    </source>
</reference>
<accession>A0A7M2SJT1</accession>
<dbReference type="KEGG" id="sfeu:IM697_37685"/>
<dbReference type="Pfam" id="PF13193">
    <property type="entry name" value="AMP-binding_C"/>
    <property type="match status" value="1"/>
</dbReference>
<dbReference type="InterPro" id="IPR010071">
    <property type="entry name" value="AA_adenyl_dom"/>
</dbReference>
<dbReference type="Gene3D" id="3.30.300.30">
    <property type="match status" value="1"/>
</dbReference>
<dbReference type="GO" id="GO:0031177">
    <property type="term" value="F:phosphopantetheine binding"/>
    <property type="evidence" value="ECO:0007669"/>
    <property type="project" value="InterPro"/>
</dbReference>
<dbReference type="InterPro" id="IPR020806">
    <property type="entry name" value="PKS_PP-bd"/>
</dbReference>
<dbReference type="AlphaFoldDB" id="A0A7M2SJT1"/>
<dbReference type="GO" id="GO:0043041">
    <property type="term" value="P:amino acid activation for nonribosomal peptide biosynthetic process"/>
    <property type="evidence" value="ECO:0007669"/>
    <property type="project" value="TreeGrafter"/>
</dbReference>
<dbReference type="InterPro" id="IPR020845">
    <property type="entry name" value="AMP-binding_CS"/>
</dbReference>
<evidence type="ECO:0000313" key="6">
    <source>
        <dbReference type="EMBL" id="QOV35723.1"/>
    </source>
</evidence>
<evidence type="ECO:0000256" key="2">
    <source>
        <dbReference type="ARBA" id="ARBA00006432"/>
    </source>
</evidence>
<dbReference type="FunFam" id="2.30.38.10:FF:000001">
    <property type="entry name" value="Non-ribosomal peptide synthetase PvdI"/>
    <property type="match status" value="1"/>
</dbReference>
<dbReference type="InterPro" id="IPR009081">
    <property type="entry name" value="PP-bd_ACP"/>
</dbReference>
<dbReference type="PROSITE" id="PS00455">
    <property type="entry name" value="AMP_BINDING"/>
    <property type="match status" value="1"/>
</dbReference>
<dbReference type="Gene3D" id="3.90.820.10">
    <property type="entry name" value="Structural Genomics, Unknown Function 30-nov-00 1gh9 Mol_id"/>
    <property type="match status" value="1"/>
</dbReference>
<keyword evidence="4" id="KW-0597">Phosphoprotein</keyword>
<dbReference type="Gene3D" id="2.30.38.10">
    <property type="entry name" value="Luciferase, Domain 3"/>
    <property type="match status" value="1"/>
</dbReference>
<dbReference type="RefSeq" id="WP_194040964.1">
    <property type="nucleotide sequence ID" value="NZ_CP063373.1"/>
</dbReference>
<dbReference type="PROSITE" id="PS00012">
    <property type="entry name" value="PHOSPHOPANTETHEINE"/>
    <property type="match status" value="1"/>
</dbReference>
<evidence type="ECO:0000256" key="1">
    <source>
        <dbReference type="ARBA" id="ARBA00001957"/>
    </source>
</evidence>
<dbReference type="PANTHER" id="PTHR45527:SF1">
    <property type="entry name" value="FATTY ACID SYNTHASE"/>
    <property type="match status" value="1"/>
</dbReference>
<evidence type="ECO:0000313" key="7">
    <source>
        <dbReference type="Proteomes" id="UP000594205"/>
    </source>
</evidence>
<evidence type="ECO:0000259" key="5">
    <source>
        <dbReference type="PROSITE" id="PS50075"/>
    </source>
</evidence>
<dbReference type="SUPFAM" id="SSF47336">
    <property type="entry name" value="ACP-like"/>
    <property type="match status" value="1"/>
</dbReference>
<dbReference type="Gene3D" id="3.40.50.980">
    <property type="match status" value="2"/>
</dbReference>
<dbReference type="FunFam" id="3.40.50.980:FF:000001">
    <property type="entry name" value="Non-ribosomal peptide synthetase"/>
    <property type="match status" value="1"/>
</dbReference>
<dbReference type="PROSITE" id="PS50075">
    <property type="entry name" value="CARRIER"/>
    <property type="match status" value="1"/>
</dbReference>
<dbReference type="InterPro" id="IPR000873">
    <property type="entry name" value="AMP-dep_synth/lig_dom"/>
</dbReference>
<dbReference type="NCBIfam" id="TIGR01733">
    <property type="entry name" value="AA-adenyl-dom"/>
    <property type="match status" value="1"/>
</dbReference>
<dbReference type="InterPro" id="IPR025110">
    <property type="entry name" value="AMP-bd_C"/>
</dbReference>
<dbReference type="Gene3D" id="3.40.50.1820">
    <property type="entry name" value="alpha/beta hydrolase"/>
    <property type="match status" value="1"/>
</dbReference>
<dbReference type="SUPFAM" id="SSF160582">
    <property type="entry name" value="MbtH-like"/>
    <property type="match status" value="1"/>
</dbReference>
<dbReference type="Pfam" id="PF03621">
    <property type="entry name" value="MbtH"/>
    <property type="match status" value="1"/>
</dbReference>